<evidence type="ECO:0000313" key="2">
    <source>
        <dbReference type="Proteomes" id="UP000001699"/>
    </source>
</evidence>
<accession>B0Y830</accession>
<reference evidence="1 2" key="1">
    <citation type="journal article" date="2008" name="PLoS Genet.">
        <title>Genomic islands in the pathogenic filamentous fungus Aspergillus fumigatus.</title>
        <authorList>
            <person name="Fedorova N.D."/>
            <person name="Khaldi N."/>
            <person name="Joardar V.S."/>
            <person name="Maiti R."/>
            <person name="Amedeo P."/>
            <person name="Anderson M.J."/>
            <person name="Crabtree J."/>
            <person name="Silva J.C."/>
            <person name="Badger J.H."/>
            <person name="Albarraq A."/>
            <person name="Angiuoli S."/>
            <person name="Bussey H."/>
            <person name="Bowyer P."/>
            <person name="Cotty P.J."/>
            <person name="Dyer P.S."/>
            <person name="Egan A."/>
            <person name="Galens K."/>
            <person name="Fraser-Liggett C.M."/>
            <person name="Haas B.J."/>
            <person name="Inman J.M."/>
            <person name="Kent R."/>
            <person name="Lemieux S."/>
            <person name="Malavazi I."/>
            <person name="Orvis J."/>
            <person name="Roemer T."/>
            <person name="Ronning C.M."/>
            <person name="Sundaram J.P."/>
            <person name="Sutton G."/>
            <person name="Turner G."/>
            <person name="Venter J.C."/>
            <person name="White O.R."/>
            <person name="Whitty B.R."/>
            <person name="Youngman P."/>
            <person name="Wolfe K.H."/>
            <person name="Goldman G.H."/>
            <person name="Wortman J.R."/>
            <person name="Jiang B."/>
            <person name="Denning D.W."/>
            <person name="Nierman W.C."/>
        </authorList>
    </citation>
    <scope>NUCLEOTIDE SEQUENCE [LARGE SCALE GENOMIC DNA]</scope>
    <source>
        <strain evidence="2">CBS 144.89 / FGSC A1163 / CEA10</strain>
    </source>
</reference>
<sequence>MAQPKNHIIYAPSEETPRGVKSVFLAGTTSKVDPGDWRETLSTSLSDLPVTIYSPYRPDWDSSWREDIDFAPYREQVEWELDKLDKSDTVVIYFHPATQAPISLLELGLCARVPGKALVVCPEGYWKRGNVQIVCEKYGVEMVDNVDALRDAIVERLSFGVMADIAHPVPNKSDQRWFGFHSGFEKASVEGL</sequence>
<dbReference type="InterPro" id="IPR039470">
    <property type="entry name" value="Nuc_deoxyri_tr2"/>
</dbReference>
<gene>
    <name evidence="1" type="ORF">AFUB_075910</name>
</gene>
<dbReference type="Pfam" id="PF15891">
    <property type="entry name" value="Nuc_deoxyri_tr2"/>
    <property type="match status" value="1"/>
</dbReference>
<protein>
    <submittedName>
        <fullName evidence="1">Uncharacterized protein</fullName>
    </submittedName>
</protein>
<name>B0Y830_ASPFC</name>
<dbReference type="PhylomeDB" id="B0Y830"/>
<proteinExistence type="predicted"/>
<dbReference type="OrthoDB" id="2893324at2759"/>
<keyword evidence="2" id="KW-1185">Reference proteome</keyword>
<dbReference type="HOGENOM" id="CLU_109866_0_0_1"/>
<dbReference type="Gene3D" id="3.40.50.450">
    <property type="match status" value="1"/>
</dbReference>
<dbReference type="Proteomes" id="UP000001699">
    <property type="component" value="Unassembled WGS sequence"/>
</dbReference>
<dbReference type="AlphaFoldDB" id="B0Y830"/>
<dbReference type="EMBL" id="DS499599">
    <property type="protein sequence ID" value="EDP49561.1"/>
    <property type="molecule type" value="Genomic_DNA"/>
</dbReference>
<organism evidence="1 2">
    <name type="scientific">Aspergillus fumigatus (strain CBS 144.89 / FGSC A1163 / CEA10)</name>
    <name type="common">Neosartorya fumigata</name>
    <dbReference type="NCBI Taxonomy" id="451804"/>
    <lineage>
        <taxon>Eukaryota</taxon>
        <taxon>Fungi</taxon>
        <taxon>Dikarya</taxon>
        <taxon>Ascomycota</taxon>
        <taxon>Pezizomycotina</taxon>
        <taxon>Eurotiomycetes</taxon>
        <taxon>Eurotiomycetidae</taxon>
        <taxon>Eurotiales</taxon>
        <taxon>Aspergillaceae</taxon>
        <taxon>Aspergillus</taxon>
        <taxon>Aspergillus subgen. Fumigati</taxon>
    </lineage>
</organism>
<dbReference type="VEuPathDB" id="FungiDB:AFUB_075910"/>
<evidence type="ECO:0000313" key="1">
    <source>
        <dbReference type="EMBL" id="EDP49561.1"/>
    </source>
</evidence>